<reference evidence="3" key="1">
    <citation type="submission" date="2021-02" db="EMBL/GenBank/DDBJ databases">
        <authorList>
            <person name="Dougan E. K."/>
            <person name="Rhodes N."/>
            <person name="Thang M."/>
            <person name="Chan C."/>
        </authorList>
    </citation>
    <scope>NUCLEOTIDE SEQUENCE</scope>
</reference>
<feature type="region of interest" description="Disordered" evidence="2">
    <location>
        <begin position="1"/>
        <end position="22"/>
    </location>
</feature>
<gene>
    <name evidence="3" type="ORF">PGLA2088_LOCUS43317</name>
</gene>
<dbReference type="Proteomes" id="UP000626109">
    <property type="component" value="Unassembled WGS sequence"/>
</dbReference>
<sequence length="111" mass="12585">PMTGSWRLAAAEKPRVGQASGSLEDARRQLGAILAADGSVWKKLGEEVGGLEEELRQLREVTDQFQRQSRCERDEFDQLELQRQQFSADFEQDSNLQSLVPRTNVLSIRPQ</sequence>
<organism evidence="3 4">
    <name type="scientific">Polarella glacialis</name>
    <name type="common">Dinoflagellate</name>
    <dbReference type="NCBI Taxonomy" id="89957"/>
    <lineage>
        <taxon>Eukaryota</taxon>
        <taxon>Sar</taxon>
        <taxon>Alveolata</taxon>
        <taxon>Dinophyceae</taxon>
        <taxon>Suessiales</taxon>
        <taxon>Suessiaceae</taxon>
        <taxon>Polarella</taxon>
    </lineage>
</organism>
<evidence type="ECO:0000313" key="4">
    <source>
        <dbReference type="Proteomes" id="UP000626109"/>
    </source>
</evidence>
<proteinExistence type="predicted"/>
<protein>
    <submittedName>
        <fullName evidence="3">Uncharacterized protein</fullName>
    </submittedName>
</protein>
<feature type="non-terminal residue" evidence="3">
    <location>
        <position position="111"/>
    </location>
</feature>
<comment type="caution">
    <text evidence="3">The sequence shown here is derived from an EMBL/GenBank/DDBJ whole genome shotgun (WGS) entry which is preliminary data.</text>
</comment>
<keyword evidence="1" id="KW-0175">Coiled coil</keyword>
<dbReference type="EMBL" id="CAJNNW010034729">
    <property type="protein sequence ID" value="CAE8723715.1"/>
    <property type="molecule type" value="Genomic_DNA"/>
</dbReference>
<accession>A0A813LEK2</accession>
<name>A0A813LEK2_POLGL</name>
<evidence type="ECO:0000256" key="2">
    <source>
        <dbReference type="SAM" id="MobiDB-lite"/>
    </source>
</evidence>
<evidence type="ECO:0000256" key="1">
    <source>
        <dbReference type="SAM" id="Coils"/>
    </source>
</evidence>
<feature type="coiled-coil region" evidence="1">
    <location>
        <begin position="41"/>
        <end position="68"/>
    </location>
</feature>
<dbReference type="AlphaFoldDB" id="A0A813LEK2"/>
<evidence type="ECO:0000313" key="3">
    <source>
        <dbReference type="EMBL" id="CAE8723715.1"/>
    </source>
</evidence>
<feature type="non-terminal residue" evidence="3">
    <location>
        <position position="1"/>
    </location>
</feature>